<evidence type="ECO:0000313" key="2">
    <source>
        <dbReference type="EMBL" id="GEU48795.1"/>
    </source>
</evidence>
<feature type="compositionally biased region" description="Basic and acidic residues" evidence="1">
    <location>
        <begin position="220"/>
        <end position="250"/>
    </location>
</feature>
<proteinExistence type="predicted"/>
<comment type="caution">
    <text evidence="2">The sequence shown here is derived from an EMBL/GenBank/DDBJ whole genome shotgun (WGS) entry which is preliminary data.</text>
</comment>
<reference evidence="2" key="1">
    <citation type="journal article" date="2019" name="Sci. Rep.">
        <title>Draft genome of Tanacetum cinerariifolium, the natural source of mosquito coil.</title>
        <authorList>
            <person name="Yamashiro T."/>
            <person name="Shiraishi A."/>
            <person name="Satake H."/>
            <person name="Nakayama K."/>
        </authorList>
    </citation>
    <scope>NUCLEOTIDE SEQUENCE</scope>
</reference>
<protein>
    <submittedName>
        <fullName evidence="2">Uncharacterized protein</fullName>
    </submittedName>
</protein>
<sequence length="289" mass="33212">TVSKVPETKDTIKFKLDTQEITYTVVMFHDTLHFPIETPNKLFIAPVNIKVIESFMQIVGYQGVADKKKDAIQYPHFTKLIITNLMKKFPSIPQRLDEDYHTIKDDISLEYETVFVGVEVLMNQPQPVVSTQGTHDTTPRAHRIPTLTAANPQGKKRKQSAKEIKEEIEKMVVGDEDEESYASEFADSMLNDDVDDSGTRIEPGNHKENLEVVDDDDVNDKEKQDESKDDNVEKTNVAAEEKENDDHTDRTLLRTHAMGSMKNRNEPLIQHQIDLLGKTYLWIRQFQRN</sequence>
<accession>A0A6L2KL39</accession>
<feature type="region of interest" description="Disordered" evidence="1">
    <location>
        <begin position="128"/>
        <end position="162"/>
    </location>
</feature>
<dbReference type="AlphaFoldDB" id="A0A6L2KL39"/>
<dbReference type="EMBL" id="BKCJ010002473">
    <property type="protein sequence ID" value="GEU48795.1"/>
    <property type="molecule type" value="Genomic_DNA"/>
</dbReference>
<name>A0A6L2KL39_TANCI</name>
<feature type="compositionally biased region" description="Basic and acidic residues" evidence="1">
    <location>
        <begin position="197"/>
        <end position="210"/>
    </location>
</feature>
<evidence type="ECO:0000256" key="1">
    <source>
        <dbReference type="SAM" id="MobiDB-lite"/>
    </source>
</evidence>
<gene>
    <name evidence="2" type="ORF">Tci_020773</name>
</gene>
<feature type="non-terminal residue" evidence="2">
    <location>
        <position position="1"/>
    </location>
</feature>
<feature type="region of interest" description="Disordered" evidence="1">
    <location>
        <begin position="189"/>
        <end position="250"/>
    </location>
</feature>
<organism evidence="2">
    <name type="scientific">Tanacetum cinerariifolium</name>
    <name type="common">Dalmatian daisy</name>
    <name type="synonym">Chrysanthemum cinerariifolium</name>
    <dbReference type="NCBI Taxonomy" id="118510"/>
    <lineage>
        <taxon>Eukaryota</taxon>
        <taxon>Viridiplantae</taxon>
        <taxon>Streptophyta</taxon>
        <taxon>Embryophyta</taxon>
        <taxon>Tracheophyta</taxon>
        <taxon>Spermatophyta</taxon>
        <taxon>Magnoliopsida</taxon>
        <taxon>eudicotyledons</taxon>
        <taxon>Gunneridae</taxon>
        <taxon>Pentapetalae</taxon>
        <taxon>asterids</taxon>
        <taxon>campanulids</taxon>
        <taxon>Asterales</taxon>
        <taxon>Asteraceae</taxon>
        <taxon>Asteroideae</taxon>
        <taxon>Anthemideae</taxon>
        <taxon>Anthemidinae</taxon>
        <taxon>Tanacetum</taxon>
    </lineage>
</organism>